<dbReference type="EMBL" id="JAKOAV010000013">
    <property type="protein sequence ID" value="MDF9408389.1"/>
    <property type="molecule type" value="Genomic_DNA"/>
</dbReference>
<proteinExistence type="predicted"/>
<comment type="caution">
    <text evidence="1">The sequence shown here is derived from an EMBL/GenBank/DDBJ whole genome shotgun (WGS) entry which is preliminary data.</text>
</comment>
<keyword evidence="2" id="KW-1185">Reference proteome</keyword>
<name>A0A9X4H833_9FIRM</name>
<sequence>MAANIDRLIEEIKGLSQTEKFELARRLDKEAIFDDQSWYWTPEWQAAEKEADEDIAAGRVHRFDNVDEAIKFLHQEVEKTTENKDV</sequence>
<organism evidence="1 2">
    <name type="scientific">Pelotomaculum isophthalicicum JI</name>
    <dbReference type="NCBI Taxonomy" id="947010"/>
    <lineage>
        <taxon>Bacteria</taxon>
        <taxon>Bacillati</taxon>
        <taxon>Bacillota</taxon>
        <taxon>Clostridia</taxon>
        <taxon>Eubacteriales</taxon>
        <taxon>Desulfotomaculaceae</taxon>
        <taxon>Pelotomaculum</taxon>
    </lineage>
</organism>
<dbReference type="AlphaFoldDB" id="A0A9X4H833"/>
<dbReference type="RefSeq" id="WP_277443710.1">
    <property type="nucleotide sequence ID" value="NZ_JAKOAV010000013.1"/>
</dbReference>
<evidence type="ECO:0000313" key="2">
    <source>
        <dbReference type="Proteomes" id="UP001154312"/>
    </source>
</evidence>
<gene>
    <name evidence="1" type="ORF">L7E55_08465</name>
</gene>
<evidence type="ECO:0000313" key="1">
    <source>
        <dbReference type="EMBL" id="MDF9408389.1"/>
    </source>
</evidence>
<reference evidence="1" key="1">
    <citation type="submission" date="2022-02" db="EMBL/GenBank/DDBJ databases">
        <authorList>
            <person name="Leng L."/>
        </authorList>
    </citation>
    <scope>NUCLEOTIDE SEQUENCE</scope>
    <source>
        <strain evidence="1">JI</strain>
    </source>
</reference>
<dbReference type="Proteomes" id="UP001154312">
    <property type="component" value="Unassembled WGS sequence"/>
</dbReference>
<accession>A0A9X4H833</accession>
<protein>
    <submittedName>
        <fullName evidence="1">Uncharacterized protein</fullName>
    </submittedName>
</protein>